<keyword evidence="2" id="KW-1185">Reference proteome</keyword>
<dbReference type="EMBL" id="JARJLG010000108">
    <property type="protein sequence ID" value="KAJ7744287.1"/>
    <property type="molecule type" value="Genomic_DNA"/>
</dbReference>
<protein>
    <submittedName>
        <fullName evidence="1">Lysophospholipase</fullName>
    </submittedName>
</protein>
<accession>A0AAD7IJ15</accession>
<dbReference type="Gene3D" id="3.40.50.1820">
    <property type="entry name" value="alpha/beta hydrolase"/>
    <property type="match status" value="1"/>
</dbReference>
<dbReference type="AlphaFoldDB" id="A0AAD7IJ15"/>
<dbReference type="InterPro" id="IPR029058">
    <property type="entry name" value="AB_hydrolase_fold"/>
</dbReference>
<dbReference type="SUPFAM" id="SSF53474">
    <property type="entry name" value="alpha/beta-Hydrolases"/>
    <property type="match status" value="1"/>
</dbReference>
<evidence type="ECO:0000313" key="1">
    <source>
        <dbReference type="EMBL" id="KAJ7744287.1"/>
    </source>
</evidence>
<comment type="caution">
    <text evidence="1">The sequence shown here is derived from an EMBL/GenBank/DDBJ whole genome shotgun (WGS) entry which is preliminary data.</text>
</comment>
<reference evidence="1" key="1">
    <citation type="submission" date="2023-03" db="EMBL/GenBank/DDBJ databases">
        <title>Massive genome expansion in bonnet fungi (Mycena s.s.) driven by repeated elements and novel gene families across ecological guilds.</title>
        <authorList>
            <consortium name="Lawrence Berkeley National Laboratory"/>
            <person name="Harder C.B."/>
            <person name="Miyauchi S."/>
            <person name="Viragh M."/>
            <person name="Kuo A."/>
            <person name="Thoen E."/>
            <person name="Andreopoulos B."/>
            <person name="Lu D."/>
            <person name="Skrede I."/>
            <person name="Drula E."/>
            <person name="Henrissat B."/>
            <person name="Morin E."/>
            <person name="Kohler A."/>
            <person name="Barry K."/>
            <person name="LaButti K."/>
            <person name="Morin E."/>
            <person name="Salamov A."/>
            <person name="Lipzen A."/>
            <person name="Mereny Z."/>
            <person name="Hegedus B."/>
            <person name="Baldrian P."/>
            <person name="Stursova M."/>
            <person name="Weitz H."/>
            <person name="Taylor A."/>
            <person name="Grigoriev I.V."/>
            <person name="Nagy L.G."/>
            <person name="Martin F."/>
            <person name="Kauserud H."/>
        </authorList>
    </citation>
    <scope>NUCLEOTIDE SEQUENCE</scope>
    <source>
        <strain evidence="1">CBHHK188m</strain>
    </source>
</reference>
<sequence>MMSFTEEWVTGAQGTSRYEPMHSAWAASGFAVFTYDLRGFGRTALDTPKSTGSAYGRMGRRYVTSTSPTLSKEIVGQLSGVISSSPWLLLTHPLPTVFLWIFTIIGRFFPNMHFFDPNSAQVDPWVREYGTYYSLYDILTMGMNLTKEGHKNWPKTIPVCQMNSCTASEEFFKVLNIEDKCLILYPGAFHDSMTEPDVKDQYQEDCIAWVEAHLSPTYPSVTREE</sequence>
<evidence type="ECO:0000313" key="2">
    <source>
        <dbReference type="Proteomes" id="UP001215280"/>
    </source>
</evidence>
<proteinExistence type="predicted"/>
<gene>
    <name evidence="1" type="ORF">DFH07DRAFT_834900</name>
</gene>
<name>A0AAD7IJ15_9AGAR</name>
<dbReference type="Proteomes" id="UP001215280">
    <property type="component" value="Unassembled WGS sequence"/>
</dbReference>
<organism evidence="1 2">
    <name type="scientific">Mycena maculata</name>
    <dbReference type="NCBI Taxonomy" id="230809"/>
    <lineage>
        <taxon>Eukaryota</taxon>
        <taxon>Fungi</taxon>
        <taxon>Dikarya</taxon>
        <taxon>Basidiomycota</taxon>
        <taxon>Agaricomycotina</taxon>
        <taxon>Agaricomycetes</taxon>
        <taxon>Agaricomycetidae</taxon>
        <taxon>Agaricales</taxon>
        <taxon>Marasmiineae</taxon>
        <taxon>Mycenaceae</taxon>
        <taxon>Mycena</taxon>
    </lineage>
</organism>